<sequence>MKYLAYVAVLIAGFSAGAATLALAPPLAGPPQGDRETGQNCPGNGDPQMRDEGRPRPPRPGDKQGPGSRRPPRPGDQPQEPAVDLSKLSKGTVVIQGGHATDPRDGGRPVVLVAAGLGVEPQVFRDAFSGVRPARGRGPTDAEAQRNKQVLMTALGKYGVTNDRLDEVSNYYRYRPESGQLWKHQPAQATATIENGQVTGLTITSGGAGYSSPPQVVIAGYPDVKIKADVEFGTDLRTNGKVTSLTVIK</sequence>
<feature type="chain" id="PRO_5015602908" evidence="2">
    <location>
        <begin position="19"/>
        <end position="249"/>
    </location>
</feature>
<organism evidence="3 4">
    <name type="scientific">Blastopirellula marina</name>
    <dbReference type="NCBI Taxonomy" id="124"/>
    <lineage>
        <taxon>Bacteria</taxon>
        <taxon>Pseudomonadati</taxon>
        <taxon>Planctomycetota</taxon>
        <taxon>Planctomycetia</taxon>
        <taxon>Pirellulales</taxon>
        <taxon>Pirellulaceae</taxon>
        <taxon>Blastopirellula</taxon>
    </lineage>
</organism>
<accession>A0A2S8F344</accession>
<evidence type="ECO:0000313" key="3">
    <source>
        <dbReference type="EMBL" id="PQO26586.1"/>
    </source>
</evidence>
<name>A0A2S8F344_9BACT</name>
<feature type="compositionally biased region" description="Basic and acidic residues" evidence="1">
    <location>
        <begin position="48"/>
        <end position="62"/>
    </location>
</feature>
<dbReference type="RefSeq" id="WP_105360067.1">
    <property type="nucleotide sequence ID" value="NZ_PUIB01000030.1"/>
</dbReference>
<keyword evidence="2" id="KW-0732">Signal</keyword>
<gene>
    <name evidence="3" type="ORF">C5Y98_29840</name>
</gene>
<reference evidence="3 4" key="1">
    <citation type="submission" date="2018-02" db="EMBL/GenBank/DDBJ databases">
        <title>Comparative genomes isolates from brazilian mangrove.</title>
        <authorList>
            <person name="Araujo J.E."/>
            <person name="Taketani R.G."/>
            <person name="Silva M.C.P."/>
            <person name="Loureco M.V."/>
            <person name="Andreote F.D."/>
        </authorList>
    </citation>
    <scope>NUCLEOTIDE SEQUENCE [LARGE SCALE GENOMIC DNA]</scope>
    <source>
        <strain evidence="3 4">NAP PRIS-MGV</strain>
    </source>
</reference>
<dbReference type="Proteomes" id="UP000239388">
    <property type="component" value="Unassembled WGS sequence"/>
</dbReference>
<protein>
    <submittedName>
        <fullName evidence="3">Uncharacterized protein</fullName>
    </submittedName>
</protein>
<evidence type="ECO:0000313" key="4">
    <source>
        <dbReference type="Proteomes" id="UP000239388"/>
    </source>
</evidence>
<evidence type="ECO:0000256" key="2">
    <source>
        <dbReference type="SAM" id="SignalP"/>
    </source>
</evidence>
<feature type="region of interest" description="Disordered" evidence="1">
    <location>
        <begin position="25"/>
        <end position="88"/>
    </location>
</feature>
<dbReference type="EMBL" id="PUIB01000030">
    <property type="protein sequence ID" value="PQO26586.1"/>
    <property type="molecule type" value="Genomic_DNA"/>
</dbReference>
<feature type="signal peptide" evidence="2">
    <location>
        <begin position="1"/>
        <end position="18"/>
    </location>
</feature>
<proteinExistence type="predicted"/>
<comment type="caution">
    <text evidence="3">The sequence shown here is derived from an EMBL/GenBank/DDBJ whole genome shotgun (WGS) entry which is preliminary data.</text>
</comment>
<evidence type="ECO:0000256" key="1">
    <source>
        <dbReference type="SAM" id="MobiDB-lite"/>
    </source>
</evidence>
<dbReference type="OrthoDB" id="214825at2"/>
<dbReference type="AlphaFoldDB" id="A0A2S8F344"/>